<feature type="chain" id="PRO_5043435508" evidence="4">
    <location>
        <begin position="28"/>
        <end position="566"/>
    </location>
</feature>
<evidence type="ECO:0000313" key="5">
    <source>
        <dbReference type="EMBL" id="WTZ07035.1"/>
    </source>
</evidence>
<feature type="signal peptide" evidence="4">
    <location>
        <begin position="1"/>
        <end position="27"/>
    </location>
</feature>
<dbReference type="InterPro" id="IPR000413">
    <property type="entry name" value="Integrin_alpha"/>
</dbReference>
<evidence type="ECO:0000256" key="4">
    <source>
        <dbReference type="SAM" id="SignalP"/>
    </source>
</evidence>
<sequence length="566" mass="57269">MNSRRTAHARGLALTVAVGLSMTACTSADPGEPGRSAKSKVYGAPPASWCVNGVPSASSGAGRLHRGALHDDFNGDGYSDVAFPVPRGDLSRRKARRKPGYVAVVYGSSHGLRISSKQIFDQDKPGVPGVGEPGDYYGSSVTTADLDQDGYADLIVGSRENSHDEAYGSGGYEDGQLRRYHWQGSLSVIWGGRHGLSGSVTLPSRATSHDGVGSLIVAGDFNGDGAPDVATQVRGGDLRVLSGPFGHDGMPAGGVHDVKGLRKAGMRDLATGDVNGDGITDLVSVGETENGSTSRSDALYWKGTPDGLTAGVALSGIHGPQDAGKAVAVGDVNGDGYADIVTNAFFEFVSVDSGGSGVEEPEYARKYRLPHLKSGAVIYLPGGRSGPDVEKMTMLNQDSPGIPGVAHEDSGADEEGGTEYFGAGVSAGDIDGDGYADVSVGIPQKDVGGADGAGSVLTMRGTAHGLTGKGAQLLTQDTGGVPGTAQGADAFGSATKIVDVDGDGRADVLAGGEVAPDGTPHGARGAVWVFPSTACGVTPKGSIVIGPSTLGAPKQFNSALGADFNS</sequence>
<name>A0AAU3HQ01_9ACTN</name>
<dbReference type="Gene3D" id="2.130.10.130">
    <property type="entry name" value="Integrin alpha, N-terminal"/>
    <property type="match status" value="4"/>
</dbReference>
<dbReference type="EMBL" id="CP109546">
    <property type="protein sequence ID" value="WTZ07035.1"/>
    <property type="molecule type" value="Genomic_DNA"/>
</dbReference>
<dbReference type="SMART" id="SM00191">
    <property type="entry name" value="Int_alpha"/>
    <property type="match status" value="5"/>
</dbReference>
<dbReference type="InterPro" id="IPR013519">
    <property type="entry name" value="Int_alpha_beta-p"/>
</dbReference>
<keyword evidence="1 4" id="KW-0732">Signal</keyword>
<dbReference type="PROSITE" id="PS51470">
    <property type="entry name" value="FG_GAP"/>
    <property type="match status" value="2"/>
</dbReference>
<dbReference type="PROSITE" id="PS51257">
    <property type="entry name" value="PROKAR_LIPOPROTEIN"/>
    <property type="match status" value="1"/>
</dbReference>
<keyword evidence="2" id="KW-0677">Repeat</keyword>
<dbReference type="InterPro" id="IPR013517">
    <property type="entry name" value="FG-GAP"/>
</dbReference>
<reference evidence="5" key="1">
    <citation type="submission" date="2022-10" db="EMBL/GenBank/DDBJ databases">
        <title>The complete genomes of actinobacterial strains from the NBC collection.</title>
        <authorList>
            <person name="Joergensen T.S."/>
            <person name="Alvarez Arevalo M."/>
            <person name="Sterndorff E.B."/>
            <person name="Faurdal D."/>
            <person name="Vuksanovic O."/>
            <person name="Mourched A.-S."/>
            <person name="Charusanti P."/>
            <person name="Shaw S."/>
            <person name="Blin K."/>
            <person name="Weber T."/>
        </authorList>
    </citation>
    <scope>NUCLEOTIDE SEQUENCE</scope>
    <source>
        <strain evidence="5">NBC_01393</strain>
    </source>
</reference>
<dbReference type="InterPro" id="IPR028994">
    <property type="entry name" value="Integrin_alpha_N"/>
</dbReference>
<protein>
    <submittedName>
        <fullName evidence="5">FG-GAP and VCBS repeat-containing protein</fullName>
    </submittedName>
</protein>
<keyword evidence="3" id="KW-0325">Glycoprotein</keyword>
<proteinExistence type="predicted"/>
<dbReference type="SUPFAM" id="SSF69318">
    <property type="entry name" value="Integrin alpha N-terminal domain"/>
    <property type="match status" value="2"/>
</dbReference>
<dbReference type="PANTHER" id="PTHR46580">
    <property type="entry name" value="SENSOR KINASE-RELATED"/>
    <property type="match status" value="1"/>
</dbReference>
<evidence type="ECO:0000256" key="1">
    <source>
        <dbReference type="ARBA" id="ARBA00022729"/>
    </source>
</evidence>
<dbReference type="Pfam" id="PF01839">
    <property type="entry name" value="FG-GAP"/>
    <property type="match status" value="2"/>
</dbReference>
<dbReference type="GO" id="GO:0008305">
    <property type="term" value="C:integrin complex"/>
    <property type="evidence" value="ECO:0007669"/>
    <property type="project" value="InterPro"/>
</dbReference>
<evidence type="ECO:0000256" key="2">
    <source>
        <dbReference type="ARBA" id="ARBA00022737"/>
    </source>
</evidence>
<organism evidence="5">
    <name type="scientific">Streptomyces sp. NBC_01393</name>
    <dbReference type="NCBI Taxonomy" id="2903851"/>
    <lineage>
        <taxon>Bacteria</taxon>
        <taxon>Bacillati</taxon>
        <taxon>Actinomycetota</taxon>
        <taxon>Actinomycetes</taxon>
        <taxon>Kitasatosporales</taxon>
        <taxon>Streptomycetaceae</taxon>
        <taxon>Streptomyces</taxon>
    </lineage>
</organism>
<dbReference type="GO" id="GO:0007155">
    <property type="term" value="P:cell adhesion"/>
    <property type="evidence" value="ECO:0007669"/>
    <property type="project" value="InterPro"/>
</dbReference>
<gene>
    <name evidence="5" type="ORF">OG699_02880</name>
</gene>
<dbReference type="AlphaFoldDB" id="A0AAU3HQ01"/>
<evidence type="ECO:0000256" key="3">
    <source>
        <dbReference type="ARBA" id="ARBA00023180"/>
    </source>
</evidence>
<dbReference type="Pfam" id="PF13517">
    <property type="entry name" value="FG-GAP_3"/>
    <property type="match status" value="1"/>
</dbReference>
<dbReference type="PRINTS" id="PR01185">
    <property type="entry name" value="INTEGRINA"/>
</dbReference>
<dbReference type="PANTHER" id="PTHR46580:SF4">
    <property type="entry name" value="ATP_GTP-BINDING PROTEIN"/>
    <property type="match status" value="1"/>
</dbReference>
<accession>A0AAU3HQ01</accession>